<dbReference type="RefSeq" id="WP_084123909.1">
    <property type="nucleotide sequence ID" value="NZ_FRAC01000007.1"/>
</dbReference>
<keyword evidence="4" id="KW-1185">Reference proteome</keyword>
<name>A0A1M6M4A2_9FIRM</name>
<gene>
    <name evidence="3" type="ORF">SAMN02745136_00837</name>
</gene>
<evidence type="ECO:0000259" key="1">
    <source>
        <dbReference type="Pfam" id="PF11738"/>
    </source>
</evidence>
<dbReference type="Gene3D" id="3.30.565.40">
    <property type="entry name" value="Fervidobacterium nodosum Rt17-B1 like"/>
    <property type="match status" value="1"/>
</dbReference>
<proteinExistence type="predicted"/>
<dbReference type="InterPro" id="IPR037126">
    <property type="entry name" value="PdaC/RsiV-like_sf"/>
</dbReference>
<evidence type="ECO:0000259" key="2">
    <source>
        <dbReference type="Pfam" id="PF13739"/>
    </source>
</evidence>
<protein>
    <recommendedName>
        <fullName evidence="5">DUF3298 domain-containing protein</fullName>
    </recommendedName>
</protein>
<dbReference type="STRING" id="1121322.SAMN02745136_00837"/>
<dbReference type="Proteomes" id="UP000184386">
    <property type="component" value="Unassembled WGS sequence"/>
</dbReference>
<reference evidence="3 4" key="1">
    <citation type="submission" date="2016-11" db="EMBL/GenBank/DDBJ databases">
        <authorList>
            <person name="Jaros S."/>
            <person name="Januszkiewicz K."/>
            <person name="Wedrychowicz H."/>
        </authorList>
    </citation>
    <scope>NUCLEOTIDE SEQUENCE [LARGE SCALE GENOMIC DNA]</scope>
    <source>
        <strain evidence="3 4">DSM 15929</strain>
    </source>
</reference>
<dbReference type="InterPro" id="IPR021729">
    <property type="entry name" value="DUF3298"/>
</dbReference>
<organism evidence="3 4">
    <name type="scientific">Anaerocolumna jejuensis DSM 15929</name>
    <dbReference type="NCBI Taxonomy" id="1121322"/>
    <lineage>
        <taxon>Bacteria</taxon>
        <taxon>Bacillati</taxon>
        <taxon>Bacillota</taxon>
        <taxon>Clostridia</taxon>
        <taxon>Lachnospirales</taxon>
        <taxon>Lachnospiraceae</taxon>
        <taxon>Anaerocolumna</taxon>
    </lineage>
</organism>
<dbReference type="Gene3D" id="3.90.640.20">
    <property type="entry name" value="Heat-shock cognate protein, ATPase"/>
    <property type="match status" value="1"/>
</dbReference>
<dbReference type="OrthoDB" id="5637at2"/>
<evidence type="ECO:0000313" key="4">
    <source>
        <dbReference type="Proteomes" id="UP000184386"/>
    </source>
</evidence>
<accession>A0A1M6M4A2</accession>
<evidence type="ECO:0008006" key="5">
    <source>
        <dbReference type="Google" id="ProtNLM"/>
    </source>
</evidence>
<dbReference type="EMBL" id="FRAC01000007">
    <property type="protein sequence ID" value="SHJ78269.1"/>
    <property type="molecule type" value="Genomic_DNA"/>
</dbReference>
<feature type="domain" description="Deacetylase PdaC" evidence="2">
    <location>
        <begin position="22"/>
        <end position="119"/>
    </location>
</feature>
<evidence type="ECO:0000313" key="3">
    <source>
        <dbReference type="EMBL" id="SHJ78269.1"/>
    </source>
</evidence>
<dbReference type="AlphaFoldDB" id="A0A1M6M4A2"/>
<feature type="domain" description="DUF3298" evidence="1">
    <location>
        <begin position="139"/>
        <end position="216"/>
    </location>
</feature>
<sequence>MAINNVNVKANQLKGDMEYKGQKLLTYTINYPQFSSERFRNFANKLSAYYKAEAVLYKKYHVAKLFQMSIDDYEYAISNNFPVRPYEVLTVYTITHNNNCVLSLYFDRYEYTGGAHGMTTRSADTWNLKSGRRMDLSEFFPGKKDYTSYIIAEINKQTAKDIADNNNIYFEDVNDLVKENFNEKNFYVVPEGVVIFFQHYEIAPYSSGIRTFLIPFQEGGAVPVGC</sequence>
<dbReference type="Pfam" id="PF11738">
    <property type="entry name" value="DUF3298"/>
    <property type="match status" value="1"/>
</dbReference>
<dbReference type="InterPro" id="IPR025303">
    <property type="entry name" value="PdaC"/>
</dbReference>
<dbReference type="Pfam" id="PF13739">
    <property type="entry name" value="PdaC"/>
    <property type="match status" value="1"/>
</dbReference>